<evidence type="ECO:0000256" key="1">
    <source>
        <dbReference type="SAM" id="MobiDB-lite"/>
    </source>
</evidence>
<feature type="compositionally biased region" description="Polar residues" evidence="1">
    <location>
        <begin position="342"/>
        <end position="351"/>
    </location>
</feature>
<dbReference type="AlphaFoldDB" id="A0A3M7FC90"/>
<dbReference type="InterPro" id="IPR051642">
    <property type="entry name" value="SWI6-like"/>
</dbReference>
<feature type="compositionally biased region" description="Polar residues" evidence="1">
    <location>
        <begin position="422"/>
        <end position="446"/>
    </location>
</feature>
<reference evidence="3 4" key="1">
    <citation type="journal article" date="2018" name="BMC Genomics">
        <title>Genomic evidence for intraspecific hybridization in a clonal and extremely halotolerant yeast.</title>
        <authorList>
            <person name="Gostincar C."/>
            <person name="Stajich J.E."/>
            <person name="Zupancic J."/>
            <person name="Zalar P."/>
            <person name="Gunde-Cimerman N."/>
        </authorList>
    </citation>
    <scope>NUCLEOTIDE SEQUENCE [LARGE SCALE GENOMIC DNA]</scope>
    <source>
        <strain evidence="3 4">EXF-10513</strain>
    </source>
</reference>
<feature type="region of interest" description="Disordered" evidence="1">
    <location>
        <begin position="392"/>
        <end position="450"/>
    </location>
</feature>
<evidence type="ECO:0000259" key="2">
    <source>
        <dbReference type="PROSITE" id="PS51299"/>
    </source>
</evidence>
<proteinExistence type="predicted"/>
<evidence type="ECO:0000313" key="3">
    <source>
        <dbReference type="EMBL" id="RMY86480.1"/>
    </source>
</evidence>
<feature type="compositionally biased region" description="Polar residues" evidence="1">
    <location>
        <begin position="32"/>
        <end position="48"/>
    </location>
</feature>
<dbReference type="InterPro" id="IPR036887">
    <property type="entry name" value="HTH_APSES_sf"/>
</dbReference>
<accession>A0A3M7FC90</accession>
<dbReference type="GO" id="GO:0000981">
    <property type="term" value="F:DNA-binding transcription factor activity, RNA polymerase II-specific"/>
    <property type="evidence" value="ECO:0007669"/>
    <property type="project" value="UniProtKB-ARBA"/>
</dbReference>
<protein>
    <recommendedName>
        <fullName evidence="2">HTH APSES-type domain-containing protein</fullName>
    </recommendedName>
</protein>
<feature type="domain" description="HTH APSES-type" evidence="2">
    <location>
        <begin position="203"/>
        <end position="315"/>
    </location>
</feature>
<organism evidence="3 4">
    <name type="scientific">Hortaea werneckii</name>
    <name type="common">Black yeast</name>
    <name type="synonym">Cladosporium werneckii</name>
    <dbReference type="NCBI Taxonomy" id="91943"/>
    <lineage>
        <taxon>Eukaryota</taxon>
        <taxon>Fungi</taxon>
        <taxon>Dikarya</taxon>
        <taxon>Ascomycota</taxon>
        <taxon>Pezizomycotina</taxon>
        <taxon>Dothideomycetes</taxon>
        <taxon>Dothideomycetidae</taxon>
        <taxon>Mycosphaerellales</taxon>
        <taxon>Teratosphaeriaceae</taxon>
        <taxon>Hortaea</taxon>
    </lineage>
</organism>
<evidence type="ECO:0000313" key="4">
    <source>
        <dbReference type="Proteomes" id="UP000269539"/>
    </source>
</evidence>
<comment type="caution">
    <text evidence="3">The sequence shown here is derived from an EMBL/GenBank/DDBJ whole genome shotgun (WGS) entry which is preliminary data.</text>
</comment>
<dbReference type="GO" id="GO:0030907">
    <property type="term" value="C:MBF transcription complex"/>
    <property type="evidence" value="ECO:0007669"/>
    <property type="project" value="TreeGrafter"/>
</dbReference>
<sequence>MSSTSTSLPSPSWSESDQHRSAEVDAKPVATAGTNMLKINSLLNPSTSDHNEQMKQEAPEQHERTKLEPSPSPPPTPAYTPSQYSWNSTSPVPLTPTTPSTRPQKLVKDAAVFIKGPTTPPVNYPPYESNETSICLSAHQQTELWEQHDVFDVRPNGRGKIGFIGEFPRRIPYASDKKDFHEKTNRDAFYGMLHYLVVSIHGLLTSVLVFHYEFSTTNAPNKKHVVMWDYQIGLVRITPFFKALGLTKTTPNKALRSNKGLFELSHSITGGAIVAQGYWLPYSCARALCQTFCYPIRWALTPVFGPSFIKDCLRPEHPDYRRFKVSSEVIRCAHLEAENLLSGESTRSGTPKSEEDDYDRAHRPQEIPRSVPEPVAEPSYLLTAAHAPAFKLGSPFESDSDSAPQPKGTHGLMQRESPGLSPKSSFHQSPSWTSINGRNHTYSPPTKSEPLMDFVPRSLFNEPRSGLATSWPANDMPTPAMKDTKVPFEAPQLGHSRKRRLSEDASAEDGPFHDADVKSNNEEEVDADTQVGSPAARKRLRREEAPVHTSHGRATPPIRSKKYNANDARAAQWLLNLSTRDSQLAAKPDEAKPLEK</sequence>
<dbReference type="PROSITE" id="PS51299">
    <property type="entry name" value="HTH_APSES"/>
    <property type="match status" value="1"/>
</dbReference>
<dbReference type="EMBL" id="QWIO01000739">
    <property type="protein sequence ID" value="RMY86480.1"/>
    <property type="molecule type" value="Genomic_DNA"/>
</dbReference>
<dbReference type="SUPFAM" id="SSF54616">
    <property type="entry name" value="DNA-binding domain of Mlu1-box binding protein MBP1"/>
    <property type="match status" value="1"/>
</dbReference>
<feature type="compositionally biased region" description="Basic and acidic residues" evidence="1">
    <location>
        <begin position="510"/>
        <end position="521"/>
    </location>
</feature>
<dbReference type="PANTHER" id="PTHR43828:SF5">
    <property type="entry name" value="TRANSCRIPTIONAL REPRESSOR XBP1"/>
    <property type="match status" value="1"/>
</dbReference>
<feature type="compositionally biased region" description="Low complexity" evidence="1">
    <location>
        <begin position="79"/>
        <end position="103"/>
    </location>
</feature>
<feature type="compositionally biased region" description="Basic and acidic residues" evidence="1">
    <location>
        <begin position="16"/>
        <end position="26"/>
    </location>
</feature>
<dbReference type="PANTHER" id="PTHR43828">
    <property type="entry name" value="ASPARAGINASE"/>
    <property type="match status" value="1"/>
</dbReference>
<dbReference type="Gene3D" id="3.10.260.10">
    <property type="entry name" value="Transcription regulator HTH, APSES-type DNA-binding domain"/>
    <property type="match status" value="1"/>
</dbReference>
<dbReference type="InterPro" id="IPR003163">
    <property type="entry name" value="Tscrpt_reg_HTH_APSES-type"/>
</dbReference>
<dbReference type="GO" id="GO:0033309">
    <property type="term" value="C:SBF transcription complex"/>
    <property type="evidence" value="ECO:0007669"/>
    <property type="project" value="TreeGrafter"/>
</dbReference>
<dbReference type="Proteomes" id="UP000269539">
    <property type="component" value="Unassembled WGS sequence"/>
</dbReference>
<dbReference type="GO" id="GO:0003677">
    <property type="term" value="F:DNA binding"/>
    <property type="evidence" value="ECO:0007669"/>
    <property type="project" value="InterPro"/>
</dbReference>
<dbReference type="VEuPathDB" id="FungiDB:BTJ68_08022"/>
<feature type="region of interest" description="Disordered" evidence="1">
    <location>
        <begin position="490"/>
        <end position="564"/>
    </location>
</feature>
<gene>
    <name evidence="3" type="ORF">D0864_07057</name>
</gene>
<feature type="region of interest" description="Disordered" evidence="1">
    <location>
        <begin position="1"/>
        <end position="104"/>
    </location>
</feature>
<feature type="region of interest" description="Disordered" evidence="1">
    <location>
        <begin position="342"/>
        <end position="374"/>
    </location>
</feature>
<feature type="compositionally biased region" description="Basic and acidic residues" evidence="1">
    <location>
        <begin position="49"/>
        <end position="67"/>
    </location>
</feature>
<feature type="compositionally biased region" description="Low complexity" evidence="1">
    <location>
        <begin position="1"/>
        <end position="15"/>
    </location>
</feature>
<name>A0A3M7FC90_HORWE</name>